<protein>
    <recommendedName>
        <fullName evidence="9">Matrin-type domain-containing protein</fullName>
    </recommendedName>
</protein>
<dbReference type="GO" id="GO:0005685">
    <property type="term" value="C:U1 snRNP"/>
    <property type="evidence" value="ECO:0007669"/>
    <property type="project" value="InterPro"/>
</dbReference>
<evidence type="ECO:0000313" key="10">
    <source>
        <dbReference type="EMBL" id="EDK43705.1"/>
    </source>
</evidence>
<keyword evidence="6" id="KW-0539">Nucleus</keyword>
<dbReference type="InterPro" id="IPR013085">
    <property type="entry name" value="U1-CZ_Znf_C2H2"/>
</dbReference>
<dbReference type="PROSITE" id="PS50171">
    <property type="entry name" value="ZF_MATRIN"/>
    <property type="match status" value="1"/>
</dbReference>
<evidence type="ECO:0000259" key="9">
    <source>
        <dbReference type="PROSITE" id="PS50171"/>
    </source>
</evidence>
<dbReference type="GO" id="GO:0008270">
    <property type="term" value="F:zinc ion binding"/>
    <property type="evidence" value="ECO:0007669"/>
    <property type="project" value="UniProtKB-KW"/>
</dbReference>
<keyword evidence="5" id="KW-0694">RNA-binding</keyword>
<name>A5DWZ7_LODEL</name>
<keyword evidence="7" id="KW-0687">Ribonucleoprotein</keyword>
<evidence type="ECO:0000256" key="3">
    <source>
        <dbReference type="ARBA" id="ARBA00022771"/>
    </source>
</evidence>
<evidence type="ECO:0000256" key="4">
    <source>
        <dbReference type="ARBA" id="ARBA00022833"/>
    </source>
</evidence>
<dbReference type="InterPro" id="IPR017340">
    <property type="entry name" value="U1_snRNP-C"/>
</dbReference>
<feature type="compositionally biased region" description="Pro residues" evidence="8">
    <location>
        <begin position="151"/>
        <end position="166"/>
    </location>
</feature>
<dbReference type="EMBL" id="CH981525">
    <property type="protein sequence ID" value="EDK43705.1"/>
    <property type="molecule type" value="Genomic_DNA"/>
</dbReference>
<evidence type="ECO:0000256" key="2">
    <source>
        <dbReference type="ARBA" id="ARBA00022723"/>
    </source>
</evidence>
<keyword evidence="2" id="KW-0479">Metal-binding</keyword>
<dbReference type="InterPro" id="IPR003604">
    <property type="entry name" value="Matrin/U1-like-C_Znf_C2H2"/>
</dbReference>
<evidence type="ECO:0000256" key="5">
    <source>
        <dbReference type="ARBA" id="ARBA00022884"/>
    </source>
</evidence>
<dbReference type="Proteomes" id="UP000001996">
    <property type="component" value="Unassembled WGS sequence"/>
</dbReference>
<dbReference type="GO" id="GO:0000395">
    <property type="term" value="P:mRNA 5'-splice site recognition"/>
    <property type="evidence" value="ECO:0007669"/>
    <property type="project" value="InterPro"/>
</dbReference>
<dbReference type="STRING" id="379508.A5DWZ7"/>
<accession>A5DWZ7</accession>
<dbReference type="AlphaFoldDB" id="A5DWZ7"/>
<dbReference type="GeneID" id="5234164"/>
<dbReference type="SMART" id="SM00451">
    <property type="entry name" value="ZnF_U1"/>
    <property type="match status" value="1"/>
</dbReference>
<keyword evidence="4" id="KW-0862">Zinc</keyword>
<comment type="subcellular location">
    <subcellularLocation>
        <location evidence="1">Nucleus</location>
    </subcellularLocation>
</comment>
<keyword evidence="11" id="KW-1185">Reference proteome</keyword>
<organism evidence="10 11">
    <name type="scientific">Lodderomyces elongisporus (strain ATCC 11503 / CBS 2605 / JCM 1781 / NBRC 1676 / NRRL YB-4239)</name>
    <name type="common">Yeast</name>
    <name type="synonym">Saccharomyces elongisporus</name>
    <dbReference type="NCBI Taxonomy" id="379508"/>
    <lineage>
        <taxon>Eukaryota</taxon>
        <taxon>Fungi</taxon>
        <taxon>Dikarya</taxon>
        <taxon>Ascomycota</taxon>
        <taxon>Saccharomycotina</taxon>
        <taxon>Pichiomycetes</taxon>
        <taxon>Debaryomycetaceae</taxon>
        <taxon>Candida/Lodderomyces clade</taxon>
        <taxon>Lodderomyces</taxon>
    </lineage>
</organism>
<dbReference type="Pfam" id="PF06220">
    <property type="entry name" value="zf-U1"/>
    <property type="match status" value="1"/>
</dbReference>
<sequence length="185" mass="21056">MPKYYCDYCKSYLTHDTLSVRKSHLMGKNHIKYYCDYYEFKAKETGEWKPLELAYEVTFDKLNRGIPGGDDYSKNSNNDIRNGHGHGHGHGHGNVNSYSNGNGNGVVDRRRRVDNTLDMNPKGASYSRDSLSNNYIHDNDDGDYSSGGFILPPPPHLSGMPLPPPSHYNLTKELQEAIWKQTRSR</sequence>
<dbReference type="Gene3D" id="3.30.160.60">
    <property type="entry name" value="Classic Zinc Finger"/>
    <property type="match status" value="1"/>
</dbReference>
<feature type="compositionally biased region" description="Polar residues" evidence="8">
    <location>
        <begin position="127"/>
        <end position="136"/>
    </location>
</feature>
<proteinExistence type="predicted"/>
<dbReference type="InterPro" id="IPR036236">
    <property type="entry name" value="Znf_C2H2_sf"/>
</dbReference>
<dbReference type="eggNOG" id="KOG3454">
    <property type="taxonomic scope" value="Eukaryota"/>
</dbReference>
<evidence type="ECO:0000313" key="11">
    <source>
        <dbReference type="Proteomes" id="UP000001996"/>
    </source>
</evidence>
<reference evidence="10 11" key="1">
    <citation type="journal article" date="2009" name="Nature">
        <title>Evolution of pathogenicity and sexual reproduction in eight Candida genomes.</title>
        <authorList>
            <person name="Butler G."/>
            <person name="Rasmussen M.D."/>
            <person name="Lin M.F."/>
            <person name="Santos M.A."/>
            <person name="Sakthikumar S."/>
            <person name="Munro C.A."/>
            <person name="Rheinbay E."/>
            <person name="Grabherr M."/>
            <person name="Forche A."/>
            <person name="Reedy J.L."/>
            <person name="Agrafioti I."/>
            <person name="Arnaud M.B."/>
            <person name="Bates S."/>
            <person name="Brown A.J."/>
            <person name="Brunke S."/>
            <person name="Costanzo M.C."/>
            <person name="Fitzpatrick D.A."/>
            <person name="de Groot P.W."/>
            <person name="Harris D."/>
            <person name="Hoyer L.L."/>
            <person name="Hube B."/>
            <person name="Klis F.M."/>
            <person name="Kodira C."/>
            <person name="Lennard N."/>
            <person name="Logue M.E."/>
            <person name="Martin R."/>
            <person name="Neiman A.M."/>
            <person name="Nikolaou E."/>
            <person name="Quail M.A."/>
            <person name="Quinn J."/>
            <person name="Santos M.C."/>
            <person name="Schmitzberger F.F."/>
            <person name="Sherlock G."/>
            <person name="Shah P."/>
            <person name="Silverstein K.A."/>
            <person name="Skrzypek M.S."/>
            <person name="Soll D."/>
            <person name="Staggs R."/>
            <person name="Stansfield I."/>
            <person name="Stumpf M.P."/>
            <person name="Sudbery P.E."/>
            <person name="Srikantha T."/>
            <person name="Zeng Q."/>
            <person name="Berman J."/>
            <person name="Berriman M."/>
            <person name="Heitman J."/>
            <person name="Gow N.A."/>
            <person name="Lorenz M.C."/>
            <person name="Birren B.W."/>
            <person name="Kellis M."/>
            <person name="Cuomo C.A."/>
        </authorList>
    </citation>
    <scope>NUCLEOTIDE SEQUENCE [LARGE SCALE GENOMIC DNA]</scope>
    <source>
        <strain evidence="11">ATCC 11503 / BCRC 21390 / CBS 2605 / JCM 1781 / NBRC 1676 / NRRL YB-4239</strain>
    </source>
</reference>
<dbReference type="KEGG" id="lel:PVL30_001855"/>
<dbReference type="PIRSF" id="PIRSF037969">
    <property type="entry name" value="U1_snRNP-C"/>
    <property type="match status" value="1"/>
</dbReference>
<evidence type="ECO:0000256" key="1">
    <source>
        <dbReference type="ARBA" id="ARBA00004123"/>
    </source>
</evidence>
<dbReference type="SUPFAM" id="SSF57667">
    <property type="entry name" value="beta-beta-alpha zinc fingers"/>
    <property type="match status" value="1"/>
</dbReference>
<dbReference type="VEuPathDB" id="FungiDB:LELG_01884"/>
<feature type="region of interest" description="Disordered" evidence="8">
    <location>
        <begin position="66"/>
        <end position="167"/>
    </location>
</feature>
<dbReference type="PANTHER" id="PTHR31148">
    <property type="entry name" value="U1 SMALL NUCLEAR RIBONUCLEOPROTEIN C"/>
    <property type="match status" value="1"/>
</dbReference>
<keyword evidence="3" id="KW-0863">Zinc-finger</keyword>
<dbReference type="GO" id="GO:0030627">
    <property type="term" value="F:pre-mRNA 5'-splice site binding"/>
    <property type="evidence" value="ECO:0007669"/>
    <property type="project" value="InterPro"/>
</dbReference>
<gene>
    <name evidence="10" type="ORF">LELG_01884</name>
</gene>
<dbReference type="InParanoid" id="A5DWZ7"/>
<evidence type="ECO:0000256" key="6">
    <source>
        <dbReference type="ARBA" id="ARBA00023242"/>
    </source>
</evidence>
<dbReference type="OrthoDB" id="76567at2759"/>
<feature type="domain" description="Matrin-type" evidence="9">
    <location>
        <begin position="4"/>
        <end position="36"/>
    </location>
</feature>
<dbReference type="InterPro" id="IPR000690">
    <property type="entry name" value="Matrin/U1-C_Znf_C2H2"/>
</dbReference>
<evidence type="ECO:0000256" key="7">
    <source>
        <dbReference type="ARBA" id="ARBA00023274"/>
    </source>
</evidence>
<dbReference type="PANTHER" id="PTHR31148:SF1">
    <property type="entry name" value="U1 SMALL NUCLEAR RIBONUCLEOPROTEIN C"/>
    <property type="match status" value="1"/>
</dbReference>
<dbReference type="HOGENOM" id="CLU_146144_0_0_1"/>
<evidence type="ECO:0000256" key="8">
    <source>
        <dbReference type="SAM" id="MobiDB-lite"/>
    </source>
</evidence>